<evidence type="ECO:0000313" key="4">
    <source>
        <dbReference type="Proteomes" id="UP000216998"/>
    </source>
</evidence>
<evidence type="ECO:0000256" key="1">
    <source>
        <dbReference type="SAM" id="MobiDB-lite"/>
    </source>
</evidence>
<dbReference type="PANTHER" id="PTHR33055">
    <property type="entry name" value="TRANSPOSASE FOR INSERTION SEQUENCE ELEMENT IS1111A"/>
    <property type="match status" value="1"/>
</dbReference>
<dbReference type="OrthoDB" id="5289737at2"/>
<protein>
    <recommendedName>
        <fullName evidence="2">Transposase IS116/IS110/IS902 C-terminal domain-containing protein</fullName>
    </recommendedName>
</protein>
<feature type="domain" description="Transposase IS116/IS110/IS902 C-terminal" evidence="2">
    <location>
        <begin position="133"/>
        <end position="214"/>
    </location>
</feature>
<dbReference type="GO" id="GO:0003677">
    <property type="term" value="F:DNA binding"/>
    <property type="evidence" value="ECO:0007669"/>
    <property type="project" value="InterPro"/>
</dbReference>
<feature type="compositionally biased region" description="Basic residues" evidence="1">
    <location>
        <begin position="239"/>
        <end position="249"/>
    </location>
</feature>
<dbReference type="EMBL" id="NOXU01000018">
    <property type="protein sequence ID" value="OYQ37057.1"/>
    <property type="molecule type" value="Genomic_DNA"/>
</dbReference>
<proteinExistence type="predicted"/>
<accession>A0A255Z690</accession>
<dbReference type="GO" id="GO:0006313">
    <property type="term" value="P:DNA transposition"/>
    <property type="evidence" value="ECO:0007669"/>
    <property type="project" value="InterPro"/>
</dbReference>
<evidence type="ECO:0000259" key="2">
    <source>
        <dbReference type="Pfam" id="PF02371"/>
    </source>
</evidence>
<keyword evidence="4" id="KW-1185">Reference proteome</keyword>
<name>A0A255Z690_9PROT</name>
<evidence type="ECO:0000313" key="3">
    <source>
        <dbReference type="EMBL" id="OYQ37057.1"/>
    </source>
</evidence>
<dbReference type="InterPro" id="IPR047650">
    <property type="entry name" value="Transpos_IS110"/>
</dbReference>
<feature type="region of interest" description="Disordered" evidence="1">
    <location>
        <begin position="224"/>
        <end position="249"/>
    </location>
</feature>
<organism evidence="3 4">
    <name type="scientific">Niveispirillum lacus</name>
    <dbReference type="NCBI Taxonomy" id="1981099"/>
    <lineage>
        <taxon>Bacteria</taxon>
        <taxon>Pseudomonadati</taxon>
        <taxon>Pseudomonadota</taxon>
        <taxon>Alphaproteobacteria</taxon>
        <taxon>Rhodospirillales</taxon>
        <taxon>Azospirillaceae</taxon>
        <taxon>Niveispirillum</taxon>
    </lineage>
</organism>
<dbReference type="Proteomes" id="UP000216998">
    <property type="component" value="Unassembled WGS sequence"/>
</dbReference>
<gene>
    <name evidence="3" type="ORF">CHU95_02470</name>
</gene>
<dbReference type="InterPro" id="IPR003346">
    <property type="entry name" value="Transposase_20"/>
</dbReference>
<dbReference type="PANTHER" id="PTHR33055:SF3">
    <property type="entry name" value="PUTATIVE TRANSPOSASE FOR IS117-RELATED"/>
    <property type="match status" value="1"/>
</dbReference>
<dbReference type="AlphaFoldDB" id="A0A255Z690"/>
<reference evidence="3 4" key="1">
    <citation type="submission" date="2017-07" db="EMBL/GenBank/DDBJ databases">
        <title>Niveispirillum cyanobacteriorum sp. nov., isolated from cyanobacterial aggregates in a eutrophic lake.</title>
        <authorList>
            <person name="Cai H."/>
        </authorList>
    </citation>
    <scope>NUCLEOTIDE SEQUENCE [LARGE SCALE GENOMIC DNA]</scope>
    <source>
        <strain evidence="4">TH1-14</strain>
    </source>
</reference>
<sequence>MAAGFEMVLLETRLVKAALSAMTVKTDQTDARGIARMVRMGWYRPVHCKTASAQEVRALLVARKLLVTKLLDLESCIGSILGGGLKTGAVTKPRFEARVRELIAGHHPMLGQVMTPMLAARGAMRTELTKLHQHLMTVPGVGPFVALTFRSAVDNPAGLANSKAVGAHFGLTPTKYQSGETDVTERISKVGDDMVSTAFFEASSAMLRQNMRFSSLKRRAMEIAKRRGAEASEGGASQKARHRPASQVG</sequence>
<dbReference type="Pfam" id="PF02371">
    <property type="entry name" value="Transposase_20"/>
    <property type="match status" value="1"/>
</dbReference>
<comment type="caution">
    <text evidence="3">The sequence shown here is derived from an EMBL/GenBank/DDBJ whole genome shotgun (WGS) entry which is preliminary data.</text>
</comment>
<dbReference type="GO" id="GO:0004803">
    <property type="term" value="F:transposase activity"/>
    <property type="evidence" value="ECO:0007669"/>
    <property type="project" value="InterPro"/>
</dbReference>